<evidence type="ECO:0000313" key="2">
    <source>
        <dbReference type="Proteomes" id="UP000001369"/>
    </source>
</evidence>
<protein>
    <recommendedName>
        <fullName evidence="3">Nucleotidyltransferase family protein</fullName>
    </recommendedName>
</protein>
<proteinExistence type="predicted"/>
<dbReference type="RefSeq" id="WP_012674162.1">
    <property type="nucleotide sequence ID" value="NC_012438.1"/>
</dbReference>
<dbReference type="InterPro" id="IPR043519">
    <property type="entry name" value="NT_sf"/>
</dbReference>
<evidence type="ECO:0008006" key="3">
    <source>
        <dbReference type="Google" id="ProtNLM"/>
    </source>
</evidence>
<organism evidence="1 2">
    <name type="scientific">Sulfurihydrogenibium azorense (strain DSM 15241 / OCM 825 / Az-Fu1)</name>
    <dbReference type="NCBI Taxonomy" id="204536"/>
    <lineage>
        <taxon>Bacteria</taxon>
        <taxon>Pseudomonadati</taxon>
        <taxon>Aquificota</taxon>
        <taxon>Aquificia</taxon>
        <taxon>Aquificales</taxon>
        <taxon>Hydrogenothermaceae</taxon>
        <taxon>Sulfurihydrogenibium</taxon>
    </lineage>
</organism>
<dbReference type="AlphaFoldDB" id="C1DU90"/>
<dbReference type="SUPFAM" id="SSF81301">
    <property type="entry name" value="Nucleotidyltransferase"/>
    <property type="match status" value="1"/>
</dbReference>
<sequence length="213" mass="24858">MEQRYLSSTFEYIVQNYIEEDKREALNNFLSLIQSFEYAVVGGVAVSVWYNGVRAISPEDFDVKILPSEEKQLLKVLKENGFKLERKNAFMDSLWFVFKKDGQGFDVGIVEKEWDIIGIKTAKSFNYKGHLVKVIPIEYLIVSKLFAGRRKDYKDVVFLLKSGKVDFQTIRIAVKRFIPSELEELENLIIYAKQFDVKDINKLFEELQDGEEK</sequence>
<dbReference type="Proteomes" id="UP000001369">
    <property type="component" value="Chromosome"/>
</dbReference>
<keyword evidence="2" id="KW-1185">Reference proteome</keyword>
<accession>C1DU90</accession>
<evidence type="ECO:0000313" key="1">
    <source>
        <dbReference type="EMBL" id="ACN98842.1"/>
    </source>
</evidence>
<reference evidence="1 2" key="1">
    <citation type="journal article" date="2009" name="J. Bacteriol.">
        <title>Complete and draft genome sequences of six members of the Aquificales.</title>
        <authorList>
            <person name="Reysenbach A.L."/>
            <person name="Hamamura N."/>
            <person name="Podar M."/>
            <person name="Griffiths E."/>
            <person name="Ferreira S."/>
            <person name="Hochstein R."/>
            <person name="Heidelberg J."/>
            <person name="Johnson J."/>
            <person name="Mead D."/>
            <person name="Pohorille A."/>
            <person name="Sarmiento M."/>
            <person name="Schweighofer K."/>
            <person name="Seshadri R."/>
            <person name="Voytek M.A."/>
        </authorList>
    </citation>
    <scope>NUCLEOTIDE SEQUENCE [LARGE SCALE GENOMIC DNA]</scope>
    <source>
        <strain evidence="2">Az-Fu1 / DSM 15241 / OCM 825</strain>
    </source>
</reference>
<gene>
    <name evidence="1" type="ordered locus">SULAZ_0692</name>
</gene>
<dbReference type="OrthoDB" id="5519456at2"/>
<dbReference type="Gene3D" id="3.30.460.40">
    <property type="match status" value="1"/>
</dbReference>
<dbReference type="EMBL" id="CP001229">
    <property type="protein sequence ID" value="ACN98842.1"/>
    <property type="molecule type" value="Genomic_DNA"/>
</dbReference>
<dbReference type="eggNOG" id="ENOG5032NCR">
    <property type="taxonomic scope" value="Bacteria"/>
</dbReference>
<dbReference type="KEGG" id="saf:SULAZ_0692"/>
<dbReference type="HOGENOM" id="CLU_1293770_0_0_0"/>
<name>C1DU90_SULAA</name>